<protein>
    <submittedName>
        <fullName evidence="2">Uncharacterized protein</fullName>
    </submittedName>
</protein>
<dbReference type="EMBL" id="KB908877">
    <property type="protein sequence ID" value="EOA81090.1"/>
    <property type="molecule type" value="Genomic_DNA"/>
</dbReference>
<dbReference type="AlphaFoldDB" id="R0I653"/>
<dbReference type="Proteomes" id="UP000016935">
    <property type="component" value="Unassembled WGS sequence"/>
</dbReference>
<proteinExistence type="predicted"/>
<name>R0I653_EXST2</name>
<feature type="signal peptide" evidence="1">
    <location>
        <begin position="1"/>
        <end position="20"/>
    </location>
</feature>
<dbReference type="HOGENOM" id="CLU_1563681_0_0_1"/>
<organism evidence="2 3">
    <name type="scientific">Exserohilum turcicum (strain 28A)</name>
    <name type="common">Northern leaf blight fungus</name>
    <name type="synonym">Setosphaeria turcica</name>
    <dbReference type="NCBI Taxonomy" id="671987"/>
    <lineage>
        <taxon>Eukaryota</taxon>
        <taxon>Fungi</taxon>
        <taxon>Dikarya</taxon>
        <taxon>Ascomycota</taxon>
        <taxon>Pezizomycotina</taxon>
        <taxon>Dothideomycetes</taxon>
        <taxon>Pleosporomycetidae</taxon>
        <taxon>Pleosporales</taxon>
        <taxon>Pleosporineae</taxon>
        <taxon>Pleosporaceae</taxon>
        <taxon>Exserohilum</taxon>
    </lineage>
</organism>
<accession>R0I653</accession>
<gene>
    <name evidence="2" type="ORF">SETTUDRAFT_158042</name>
</gene>
<sequence>MVHVVPVLGTFLATAALTLAKALSTPHLFSRDDVDISCAFPRHNPTQDFYRRGLEQYCHNYFLNGVQLKNGEELVVTMTLEDGVGCRIDWIYKMRWEDKKGADPVDISHSKCVEEFEKFLSDTTCPDGQIKIIMPGKHDVSIENKPGAILWVETRQRKYDKNPTQCRYD</sequence>
<keyword evidence="1" id="KW-0732">Signal</keyword>
<evidence type="ECO:0000313" key="3">
    <source>
        <dbReference type="Proteomes" id="UP000016935"/>
    </source>
</evidence>
<dbReference type="GeneID" id="19397782"/>
<feature type="chain" id="PRO_5004343374" evidence="1">
    <location>
        <begin position="21"/>
        <end position="169"/>
    </location>
</feature>
<evidence type="ECO:0000256" key="1">
    <source>
        <dbReference type="SAM" id="SignalP"/>
    </source>
</evidence>
<keyword evidence="3" id="KW-1185">Reference proteome</keyword>
<reference evidence="2 3" key="1">
    <citation type="journal article" date="2012" name="PLoS Pathog.">
        <title>Diverse lifestyles and strategies of plant pathogenesis encoded in the genomes of eighteen Dothideomycetes fungi.</title>
        <authorList>
            <person name="Ohm R.A."/>
            <person name="Feau N."/>
            <person name="Henrissat B."/>
            <person name="Schoch C.L."/>
            <person name="Horwitz B.A."/>
            <person name="Barry K.W."/>
            <person name="Condon B.J."/>
            <person name="Copeland A.C."/>
            <person name="Dhillon B."/>
            <person name="Glaser F."/>
            <person name="Hesse C.N."/>
            <person name="Kosti I."/>
            <person name="LaButti K."/>
            <person name="Lindquist E.A."/>
            <person name="Lucas S."/>
            <person name="Salamov A.A."/>
            <person name="Bradshaw R.E."/>
            <person name="Ciuffetti L."/>
            <person name="Hamelin R.C."/>
            <person name="Kema G.H.J."/>
            <person name="Lawrence C."/>
            <person name="Scott J.A."/>
            <person name="Spatafora J.W."/>
            <person name="Turgeon B.G."/>
            <person name="de Wit P.J.G.M."/>
            <person name="Zhong S."/>
            <person name="Goodwin S.B."/>
            <person name="Grigoriev I.V."/>
        </authorList>
    </citation>
    <scope>NUCLEOTIDE SEQUENCE [LARGE SCALE GENOMIC DNA]</scope>
    <source>
        <strain evidence="3">28A</strain>
    </source>
</reference>
<reference evidence="2 3" key="2">
    <citation type="journal article" date="2013" name="PLoS Genet.">
        <title>Comparative genome structure, secondary metabolite, and effector coding capacity across Cochliobolus pathogens.</title>
        <authorList>
            <person name="Condon B.J."/>
            <person name="Leng Y."/>
            <person name="Wu D."/>
            <person name="Bushley K.E."/>
            <person name="Ohm R.A."/>
            <person name="Otillar R."/>
            <person name="Martin J."/>
            <person name="Schackwitz W."/>
            <person name="Grimwood J."/>
            <person name="MohdZainudin N."/>
            <person name="Xue C."/>
            <person name="Wang R."/>
            <person name="Manning V.A."/>
            <person name="Dhillon B."/>
            <person name="Tu Z.J."/>
            <person name="Steffenson B.J."/>
            <person name="Salamov A."/>
            <person name="Sun H."/>
            <person name="Lowry S."/>
            <person name="LaButti K."/>
            <person name="Han J."/>
            <person name="Copeland A."/>
            <person name="Lindquist E."/>
            <person name="Barry K."/>
            <person name="Schmutz J."/>
            <person name="Baker S.E."/>
            <person name="Ciuffetti L.M."/>
            <person name="Grigoriev I.V."/>
            <person name="Zhong S."/>
            <person name="Turgeon B.G."/>
        </authorList>
    </citation>
    <scope>NUCLEOTIDE SEQUENCE [LARGE SCALE GENOMIC DNA]</scope>
    <source>
        <strain evidence="3">28A</strain>
    </source>
</reference>
<evidence type="ECO:0000313" key="2">
    <source>
        <dbReference type="EMBL" id="EOA81090.1"/>
    </source>
</evidence>
<dbReference type="RefSeq" id="XP_008031627.1">
    <property type="nucleotide sequence ID" value="XM_008033436.1"/>
</dbReference>